<sequence>MNINIQSFLLNEEATLFDALKVIDSNAQGICFIVDEQGKLTGILTDGDIRRALLKSNTVDTPVKLVMNMNFNALPLGTPAELINSALNDKIRHIPLIDEAGKLIDFASRSRTRRIPIMQPSLSGNEVKYVTDCVQTGWISSQGSYVKQFEKMFAEYCGVPYALACSNGTTALHLALASLGIGPGDEVIVPDYTFAASINAILYTGATPVLVDIDRTSWTIDIDSVKTAITDKTKAIMPVHIYGHVCDMDALTKLAAINNIQIVEDCAESLGSFYRKQASGVFGAVGAFSFFGNKTITTGEGGMLIFKDKETYERASVLRDHGMSKTKRYWHDHVGYNYRMTNLQAAIGVAQMERIEEILQLKRNIAKTYNKAFSHFEGLQLHGEKSETINSYWLYTMIVNPGFGVTRNEMIERLSKNGIEGRPAFYPLHEMPVYAKEEFIRGREFPNSKYVSENALSLPSYVDLTDEEMSSVIKSVEMAFAVKAINIELT</sequence>
<evidence type="ECO:0000256" key="11">
    <source>
        <dbReference type="RuleBase" id="RU004508"/>
    </source>
</evidence>
<gene>
    <name evidence="13" type="ORF">EV199_4119</name>
</gene>
<dbReference type="PROSITE" id="PS51371">
    <property type="entry name" value="CBS"/>
    <property type="match status" value="1"/>
</dbReference>
<dbReference type="GO" id="GO:0030170">
    <property type="term" value="F:pyridoxal phosphate binding"/>
    <property type="evidence" value="ECO:0007669"/>
    <property type="project" value="TreeGrafter"/>
</dbReference>
<dbReference type="FunFam" id="3.40.640.10:FF:000090">
    <property type="entry name" value="Pyridoxal phosphate-dependent aminotransferase"/>
    <property type="match status" value="1"/>
</dbReference>
<evidence type="ECO:0000256" key="7">
    <source>
        <dbReference type="ARBA" id="ARBA00051587"/>
    </source>
</evidence>
<keyword evidence="4" id="KW-0808">Transferase</keyword>
<evidence type="ECO:0000313" key="14">
    <source>
        <dbReference type="Proteomes" id="UP000293874"/>
    </source>
</evidence>
<dbReference type="Pfam" id="PF00571">
    <property type="entry name" value="CBS"/>
    <property type="match status" value="1"/>
</dbReference>
<evidence type="ECO:0000256" key="6">
    <source>
        <dbReference type="ARBA" id="ARBA00037999"/>
    </source>
</evidence>
<dbReference type="EC" id="2.6.1.102" evidence="8"/>
<organism evidence="13 14">
    <name type="scientific">Pseudobacter ginsenosidimutans</name>
    <dbReference type="NCBI Taxonomy" id="661488"/>
    <lineage>
        <taxon>Bacteria</taxon>
        <taxon>Pseudomonadati</taxon>
        <taxon>Bacteroidota</taxon>
        <taxon>Chitinophagia</taxon>
        <taxon>Chitinophagales</taxon>
        <taxon>Chitinophagaceae</taxon>
        <taxon>Pseudobacter</taxon>
    </lineage>
</organism>
<evidence type="ECO:0000259" key="12">
    <source>
        <dbReference type="PROSITE" id="PS51371"/>
    </source>
</evidence>
<dbReference type="InterPro" id="IPR046342">
    <property type="entry name" value="CBS_dom_sf"/>
</dbReference>
<dbReference type="InterPro" id="IPR015421">
    <property type="entry name" value="PyrdxlP-dep_Trfase_major"/>
</dbReference>
<dbReference type="EMBL" id="SGXA01000002">
    <property type="protein sequence ID" value="RZS72203.1"/>
    <property type="molecule type" value="Genomic_DNA"/>
</dbReference>
<comment type="catalytic activity">
    <reaction evidence="7">
        <text>GDP-alpha-D-perosamine + 2-oxoglutarate = GDP-4-dehydro-alpha-D-rhamnose + L-glutamate</text>
        <dbReference type="Rhea" id="RHEA:36779"/>
        <dbReference type="ChEBI" id="CHEBI:16810"/>
        <dbReference type="ChEBI" id="CHEBI:29985"/>
        <dbReference type="ChEBI" id="CHEBI:57964"/>
        <dbReference type="ChEBI" id="CHEBI:73996"/>
        <dbReference type="EC" id="2.6.1.102"/>
    </reaction>
</comment>
<dbReference type="PANTHER" id="PTHR30244:SF34">
    <property type="entry name" value="DTDP-4-AMINO-4,6-DIDEOXYGALACTOSE TRANSAMINASE"/>
    <property type="match status" value="1"/>
</dbReference>
<dbReference type="PANTHER" id="PTHR30244">
    <property type="entry name" value="TRANSAMINASE"/>
    <property type="match status" value="1"/>
</dbReference>
<accession>A0A4Q7MYA9</accession>
<keyword evidence="5 11" id="KW-0663">Pyridoxal phosphate</keyword>
<evidence type="ECO:0000256" key="10">
    <source>
        <dbReference type="PROSITE-ProRule" id="PRU00703"/>
    </source>
</evidence>
<dbReference type="GO" id="GO:0102933">
    <property type="term" value="F:GDP-4-dehydro-6-deoxy-D-mannose-4-aminotransferase activity"/>
    <property type="evidence" value="ECO:0007669"/>
    <property type="project" value="UniProtKB-EC"/>
</dbReference>
<evidence type="ECO:0000256" key="9">
    <source>
        <dbReference type="ARBA" id="ARBA00074221"/>
    </source>
</evidence>
<evidence type="ECO:0000256" key="5">
    <source>
        <dbReference type="ARBA" id="ARBA00022898"/>
    </source>
</evidence>
<dbReference type="CDD" id="cd00616">
    <property type="entry name" value="AHBA_syn"/>
    <property type="match status" value="1"/>
</dbReference>
<evidence type="ECO:0000256" key="1">
    <source>
        <dbReference type="ARBA" id="ARBA00001933"/>
    </source>
</evidence>
<dbReference type="Gene3D" id="3.10.580.10">
    <property type="entry name" value="CBS-domain"/>
    <property type="match status" value="1"/>
</dbReference>
<dbReference type="SUPFAM" id="SSF53383">
    <property type="entry name" value="PLP-dependent transferases"/>
    <property type="match status" value="1"/>
</dbReference>
<evidence type="ECO:0000256" key="4">
    <source>
        <dbReference type="ARBA" id="ARBA00022679"/>
    </source>
</evidence>
<dbReference type="Proteomes" id="UP000293874">
    <property type="component" value="Unassembled WGS sequence"/>
</dbReference>
<dbReference type="Gene3D" id="3.40.640.10">
    <property type="entry name" value="Type I PLP-dependent aspartate aminotransferase-like (Major domain)"/>
    <property type="match status" value="1"/>
</dbReference>
<name>A0A4Q7MYA9_9BACT</name>
<dbReference type="InterPro" id="IPR015424">
    <property type="entry name" value="PyrdxlP-dep_Trfase"/>
</dbReference>
<evidence type="ECO:0000313" key="13">
    <source>
        <dbReference type="EMBL" id="RZS72203.1"/>
    </source>
</evidence>
<dbReference type="Pfam" id="PF01041">
    <property type="entry name" value="DegT_DnrJ_EryC1"/>
    <property type="match status" value="1"/>
</dbReference>
<comment type="pathway">
    <text evidence="2">Bacterial outer membrane biogenesis; LPS O-antigen biosynthesis.</text>
</comment>
<evidence type="ECO:0000256" key="3">
    <source>
        <dbReference type="ARBA" id="ARBA00022576"/>
    </source>
</evidence>
<reference evidence="13 14" key="1">
    <citation type="submission" date="2019-02" db="EMBL/GenBank/DDBJ databases">
        <title>Genomic Encyclopedia of Type Strains, Phase IV (KMG-IV): sequencing the most valuable type-strain genomes for metagenomic binning, comparative biology and taxonomic classification.</title>
        <authorList>
            <person name="Goeker M."/>
        </authorList>
    </citation>
    <scope>NUCLEOTIDE SEQUENCE [LARGE SCALE GENOMIC DNA]</scope>
    <source>
        <strain evidence="13 14">DSM 18116</strain>
    </source>
</reference>
<evidence type="ECO:0000256" key="8">
    <source>
        <dbReference type="ARBA" id="ARBA00066317"/>
    </source>
</evidence>
<dbReference type="AlphaFoldDB" id="A0A4Q7MYA9"/>
<comment type="similarity">
    <text evidence="6 11">Belongs to the DegT/DnrJ/EryC1 family.</text>
</comment>
<comment type="cofactor">
    <cofactor evidence="1">
        <name>pyridoxal 5'-phosphate</name>
        <dbReference type="ChEBI" id="CHEBI:597326"/>
    </cofactor>
</comment>
<dbReference type="SUPFAM" id="SSF54631">
    <property type="entry name" value="CBS-domain pair"/>
    <property type="match status" value="1"/>
</dbReference>
<dbReference type="InterPro" id="IPR000644">
    <property type="entry name" value="CBS_dom"/>
</dbReference>
<dbReference type="Gene3D" id="3.90.1150.10">
    <property type="entry name" value="Aspartate Aminotransferase, domain 1"/>
    <property type="match status" value="1"/>
</dbReference>
<keyword evidence="14" id="KW-1185">Reference proteome</keyword>
<feature type="domain" description="CBS" evidence="12">
    <location>
        <begin position="1"/>
        <end position="61"/>
    </location>
</feature>
<protein>
    <recommendedName>
        <fullName evidence="9">GDP-perosamine synthase</fullName>
        <ecNumber evidence="8">2.6.1.102</ecNumber>
    </recommendedName>
</protein>
<evidence type="ECO:0000256" key="2">
    <source>
        <dbReference type="ARBA" id="ARBA00005125"/>
    </source>
</evidence>
<keyword evidence="3" id="KW-0032">Aminotransferase</keyword>
<comment type="caution">
    <text evidence="13">The sequence shown here is derived from an EMBL/GenBank/DDBJ whole genome shotgun (WGS) entry which is preliminary data.</text>
</comment>
<dbReference type="OrthoDB" id="9810913at2"/>
<keyword evidence="10" id="KW-0129">CBS domain</keyword>
<dbReference type="InterPro" id="IPR015422">
    <property type="entry name" value="PyrdxlP-dep_Trfase_small"/>
</dbReference>
<proteinExistence type="inferred from homology"/>
<dbReference type="InterPro" id="IPR000653">
    <property type="entry name" value="DegT/StrS_aminotransferase"/>
</dbReference>
<dbReference type="GO" id="GO:0000271">
    <property type="term" value="P:polysaccharide biosynthetic process"/>
    <property type="evidence" value="ECO:0007669"/>
    <property type="project" value="TreeGrafter"/>
</dbReference>